<dbReference type="Proteomes" id="UP000198755">
    <property type="component" value="Unassembled WGS sequence"/>
</dbReference>
<protein>
    <submittedName>
        <fullName evidence="5">DNA-binding transcriptional regulator, AcrR family</fullName>
    </submittedName>
</protein>
<dbReference type="PANTHER" id="PTHR43479:SF11">
    <property type="entry name" value="ACREF_ENVCD OPERON REPRESSOR-RELATED"/>
    <property type="match status" value="1"/>
</dbReference>
<dbReference type="PANTHER" id="PTHR43479">
    <property type="entry name" value="ACREF/ENVCD OPERON REPRESSOR-RELATED"/>
    <property type="match status" value="1"/>
</dbReference>
<gene>
    <name evidence="5" type="ORF">SAMN05444581_1047</name>
</gene>
<proteinExistence type="predicted"/>
<evidence type="ECO:0000256" key="1">
    <source>
        <dbReference type="ARBA" id="ARBA00023125"/>
    </source>
</evidence>
<organism evidence="5 6">
    <name type="scientific">Methylocapsa palsarum</name>
    <dbReference type="NCBI Taxonomy" id="1612308"/>
    <lineage>
        <taxon>Bacteria</taxon>
        <taxon>Pseudomonadati</taxon>
        <taxon>Pseudomonadota</taxon>
        <taxon>Alphaproteobacteria</taxon>
        <taxon>Hyphomicrobiales</taxon>
        <taxon>Beijerinckiaceae</taxon>
        <taxon>Methylocapsa</taxon>
    </lineage>
</organism>
<feature type="domain" description="HTH tetR-type" evidence="4">
    <location>
        <begin position="8"/>
        <end position="68"/>
    </location>
</feature>
<keyword evidence="3" id="KW-0175">Coiled coil</keyword>
<dbReference type="PROSITE" id="PS50977">
    <property type="entry name" value="HTH_TETR_2"/>
    <property type="match status" value="1"/>
</dbReference>
<dbReference type="GO" id="GO:0003677">
    <property type="term" value="F:DNA binding"/>
    <property type="evidence" value="ECO:0007669"/>
    <property type="project" value="UniProtKB-UniRule"/>
</dbReference>
<evidence type="ECO:0000313" key="5">
    <source>
        <dbReference type="EMBL" id="SFK21784.1"/>
    </source>
</evidence>
<dbReference type="InterPro" id="IPR009057">
    <property type="entry name" value="Homeodomain-like_sf"/>
</dbReference>
<evidence type="ECO:0000313" key="6">
    <source>
        <dbReference type="Proteomes" id="UP000198755"/>
    </source>
</evidence>
<feature type="DNA-binding region" description="H-T-H motif" evidence="2">
    <location>
        <begin position="31"/>
        <end position="50"/>
    </location>
</feature>
<evidence type="ECO:0000256" key="2">
    <source>
        <dbReference type="PROSITE-ProRule" id="PRU00335"/>
    </source>
</evidence>
<keyword evidence="1 2" id="KW-0238">DNA-binding</keyword>
<reference evidence="5 6" key="1">
    <citation type="submission" date="2016-10" db="EMBL/GenBank/DDBJ databases">
        <authorList>
            <person name="de Groot N.N."/>
        </authorList>
    </citation>
    <scope>NUCLEOTIDE SEQUENCE [LARGE SCALE GENOMIC DNA]</scope>
    <source>
        <strain evidence="5 6">NE2</strain>
    </source>
</reference>
<dbReference type="RefSeq" id="WP_091679696.1">
    <property type="nucleotide sequence ID" value="NZ_FOSN01000004.1"/>
</dbReference>
<dbReference type="SUPFAM" id="SSF46689">
    <property type="entry name" value="Homeodomain-like"/>
    <property type="match status" value="1"/>
</dbReference>
<evidence type="ECO:0000256" key="3">
    <source>
        <dbReference type="SAM" id="Coils"/>
    </source>
</evidence>
<keyword evidence="6" id="KW-1185">Reference proteome</keyword>
<evidence type="ECO:0000259" key="4">
    <source>
        <dbReference type="PROSITE" id="PS50977"/>
    </source>
</evidence>
<accession>A0A1I3XQG8</accession>
<dbReference type="Gene3D" id="1.10.357.10">
    <property type="entry name" value="Tetracycline Repressor, domain 2"/>
    <property type="match status" value="1"/>
</dbReference>
<dbReference type="Pfam" id="PF00440">
    <property type="entry name" value="TetR_N"/>
    <property type="match status" value="1"/>
</dbReference>
<dbReference type="STRING" id="1612308.SAMN05444581_1047"/>
<dbReference type="AlphaFoldDB" id="A0A1I3XQG8"/>
<dbReference type="InterPro" id="IPR041478">
    <property type="entry name" value="TetR_C_27"/>
</dbReference>
<dbReference type="EMBL" id="FOSN01000004">
    <property type="protein sequence ID" value="SFK21784.1"/>
    <property type="molecule type" value="Genomic_DNA"/>
</dbReference>
<dbReference type="InterPro" id="IPR001647">
    <property type="entry name" value="HTH_TetR"/>
</dbReference>
<feature type="coiled-coil region" evidence="3">
    <location>
        <begin position="58"/>
        <end position="85"/>
    </location>
</feature>
<name>A0A1I3XQG8_9HYPH</name>
<sequence length="206" mass="23058">MTPVTLERDISTRIVDVTELLFGELGFRKTTVSDIARELKMSPANIYRFFDSKAEINSAVARRQLAEIENRVEQIEGSFDSASDQLRRSIATIYNLHTEQFAWRPKIHELLVTAYDERWEVVTSHTKTIGNSLVRIIGLGMSERKFAIGGADLTAILIQSACMQFCHPRLIAEAAQAPSPPIDQMIAFCLAGLTKKATELSVARLF</sequence>
<dbReference type="Pfam" id="PF17935">
    <property type="entry name" value="TetR_C_27"/>
    <property type="match status" value="1"/>
</dbReference>
<dbReference type="OrthoDB" id="9802498at2"/>
<dbReference type="InterPro" id="IPR050624">
    <property type="entry name" value="HTH-type_Tx_Regulator"/>
</dbReference>